<evidence type="ECO:0000256" key="2">
    <source>
        <dbReference type="ARBA" id="ARBA00022723"/>
    </source>
</evidence>
<dbReference type="GO" id="GO:0009893">
    <property type="term" value="P:positive regulation of metabolic process"/>
    <property type="evidence" value="ECO:0007669"/>
    <property type="project" value="UniProtKB-ARBA"/>
</dbReference>
<name>A0A5N5X4J0_9EURO</name>
<dbReference type="GO" id="GO:0006351">
    <property type="term" value="P:DNA-templated transcription"/>
    <property type="evidence" value="ECO:0007669"/>
    <property type="project" value="InterPro"/>
</dbReference>
<protein>
    <recommendedName>
        <fullName evidence="7">Zn(2)-C6 fungal-type domain-containing protein</fullName>
    </recommendedName>
</protein>
<dbReference type="Gene3D" id="4.10.240.10">
    <property type="entry name" value="Zn(2)-C6 fungal-type DNA-binding domain"/>
    <property type="match status" value="1"/>
</dbReference>
<dbReference type="PROSITE" id="PS00463">
    <property type="entry name" value="ZN2_CY6_FUNGAL_1"/>
    <property type="match status" value="1"/>
</dbReference>
<dbReference type="InterPro" id="IPR007219">
    <property type="entry name" value="XnlR_reg_dom"/>
</dbReference>
<keyword evidence="5" id="KW-0804">Transcription</keyword>
<gene>
    <name evidence="8" type="ORF">BDV29DRAFT_156669</name>
</gene>
<dbReference type="GO" id="GO:0005634">
    <property type="term" value="C:nucleus"/>
    <property type="evidence" value="ECO:0007669"/>
    <property type="project" value="UniProtKB-SubCell"/>
</dbReference>
<dbReference type="PANTHER" id="PTHR31001:SF57">
    <property type="entry name" value="ZN(II)2CYS6 TRANSCRIPTION FACTOR (EUROFUNG)"/>
    <property type="match status" value="1"/>
</dbReference>
<evidence type="ECO:0000256" key="5">
    <source>
        <dbReference type="ARBA" id="ARBA00023163"/>
    </source>
</evidence>
<dbReference type="PANTHER" id="PTHR31001">
    <property type="entry name" value="UNCHARACTERIZED TRANSCRIPTIONAL REGULATORY PROTEIN"/>
    <property type="match status" value="1"/>
</dbReference>
<evidence type="ECO:0000256" key="4">
    <source>
        <dbReference type="ARBA" id="ARBA00023125"/>
    </source>
</evidence>
<dbReference type="CDD" id="cd12148">
    <property type="entry name" value="fungal_TF_MHR"/>
    <property type="match status" value="1"/>
</dbReference>
<dbReference type="InterPro" id="IPR001138">
    <property type="entry name" value="Zn2Cys6_DnaBD"/>
</dbReference>
<dbReference type="GO" id="GO:0008270">
    <property type="term" value="F:zinc ion binding"/>
    <property type="evidence" value="ECO:0007669"/>
    <property type="project" value="InterPro"/>
</dbReference>
<dbReference type="GO" id="GO:0000981">
    <property type="term" value="F:DNA-binding transcription factor activity, RNA polymerase II-specific"/>
    <property type="evidence" value="ECO:0007669"/>
    <property type="project" value="InterPro"/>
</dbReference>
<dbReference type="InterPro" id="IPR050613">
    <property type="entry name" value="Sec_Metabolite_Reg"/>
</dbReference>
<evidence type="ECO:0000259" key="7">
    <source>
        <dbReference type="PROSITE" id="PS50048"/>
    </source>
</evidence>
<keyword evidence="4" id="KW-0238">DNA-binding</keyword>
<keyword evidence="2" id="KW-0479">Metal-binding</keyword>
<evidence type="ECO:0000313" key="8">
    <source>
        <dbReference type="EMBL" id="KAB8074424.1"/>
    </source>
</evidence>
<comment type="subcellular location">
    <subcellularLocation>
        <location evidence="1">Nucleus</location>
    </subcellularLocation>
</comment>
<keyword evidence="6" id="KW-0539">Nucleus</keyword>
<keyword evidence="3" id="KW-0805">Transcription regulation</keyword>
<dbReference type="Pfam" id="PF04082">
    <property type="entry name" value="Fungal_trans"/>
    <property type="match status" value="1"/>
</dbReference>
<dbReference type="OrthoDB" id="435881at2759"/>
<evidence type="ECO:0000256" key="3">
    <source>
        <dbReference type="ARBA" id="ARBA00023015"/>
    </source>
</evidence>
<feature type="domain" description="Zn(2)-C6 fungal-type" evidence="7">
    <location>
        <begin position="19"/>
        <end position="49"/>
    </location>
</feature>
<evidence type="ECO:0000256" key="1">
    <source>
        <dbReference type="ARBA" id="ARBA00004123"/>
    </source>
</evidence>
<proteinExistence type="predicted"/>
<dbReference type="CDD" id="cd00067">
    <property type="entry name" value="GAL4"/>
    <property type="match status" value="1"/>
</dbReference>
<dbReference type="SMART" id="SM00906">
    <property type="entry name" value="Fungal_trans"/>
    <property type="match status" value="1"/>
</dbReference>
<dbReference type="AlphaFoldDB" id="A0A5N5X4J0"/>
<reference evidence="8 9" key="1">
    <citation type="submission" date="2019-04" db="EMBL/GenBank/DDBJ databases">
        <title>Friends and foes A comparative genomics study of 23 Aspergillus species from section Flavi.</title>
        <authorList>
            <consortium name="DOE Joint Genome Institute"/>
            <person name="Kjaerbolling I."/>
            <person name="Vesth T."/>
            <person name="Frisvad J.C."/>
            <person name="Nybo J.L."/>
            <person name="Theobald S."/>
            <person name="Kildgaard S."/>
            <person name="Isbrandt T."/>
            <person name="Kuo A."/>
            <person name="Sato A."/>
            <person name="Lyhne E.K."/>
            <person name="Kogle M.E."/>
            <person name="Wiebenga A."/>
            <person name="Kun R.S."/>
            <person name="Lubbers R.J."/>
            <person name="Makela M.R."/>
            <person name="Barry K."/>
            <person name="Chovatia M."/>
            <person name="Clum A."/>
            <person name="Daum C."/>
            <person name="Haridas S."/>
            <person name="He G."/>
            <person name="LaButti K."/>
            <person name="Lipzen A."/>
            <person name="Mondo S."/>
            <person name="Riley R."/>
            <person name="Salamov A."/>
            <person name="Simmons B.A."/>
            <person name="Magnuson J.K."/>
            <person name="Henrissat B."/>
            <person name="Mortensen U.H."/>
            <person name="Larsen T.O."/>
            <person name="Devries R.P."/>
            <person name="Grigoriev I.V."/>
            <person name="Machida M."/>
            <person name="Baker S.E."/>
            <person name="Andersen M.R."/>
        </authorList>
    </citation>
    <scope>NUCLEOTIDE SEQUENCE [LARGE SCALE GENOMIC DNA]</scope>
    <source>
        <strain evidence="8 9">CBS 151.66</strain>
    </source>
</reference>
<keyword evidence="9" id="KW-1185">Reference proteome</keyword>
<dbReference type="PROSITE" id="PS50048">
    <property type="entry name" value="ZN2_CY6_FUNGAL_2"/>
    <property type="match status" value="1"/>
</dbReference>
<sequence length="759" mass="85098">MPETSSALGLSPPQMQVRTCNPCRQRRVKCDRQVPRCSNCLRSEGNCVYPPGRGRAPKKPRHGVDPQLSERLCRLESIINQFGAAAQENHQAQETSHAWEASETHPFNLDFSRLKVNESKSYYVNNALWVTLSNEVEELRDLLFEPASEDGVHDPAPSTYSGHSSSTTTTAANCFSSQLGLNAAIFSYRAVSSLQHFHPSLPQAVTLFAAFTENIAPLVRIFHMPTLTHIYWDAIASLDSLDKHTEALIFAIHYTAVVSLTSEQCLSILHETREAALERYRFAVQQALARGNLLNTQSMTVLQAAVLFLSALSNEDDSRAAWSLTSLIYHIARTMGLHRDGTVFGLKPFETELRRRLWWQICIIDSRSSEYHCSEPIAQGFASDTKPPLHINDIDLSPETVEPPAERWDQATDMTLSLVRCEAIQTAWELGLIKQKQPRRPGSSNAPVVDDSREPARKCRVLIQKLEASLRDKYLPICDSSVPFQLLSSAVARIILARFWLTTQYSIASRENQADNKKHNSRLFPGTPASTGQLENNMRDELFQTSIEILEVSGMLLTNRDIMKWTWYSTTHIQWGAMAFVLSELCARPHSPEFDHAWGCVTTVYDGWKGSGDQEDESRLALWRPIRRLMAKARYVREMQRTDQGQPVQAGRRAQCHGSIPCPPAAGFLSHYPRTTHPSAWQTPLQRTMYTMPTSEPLLSGFSSVPYSTETSGALRGVLGTETLSPLIDFLPDWSWVDHDRDIASPLPGIDLGLPSTLS</sequence>
<dbReference type="EMBL" id="ML732210">
    <property type="protein sequence ID" value="KAB8074424.1"/>
    <property type="molecule type" value="Genomic_DNA"/>
</dbReference>
<evidence type="ECO:0000256" key="6">
    <source>
        <dbReference type="ARBA" id="ARBA00023242"/>
    </source>
</evidence>
<dbReference type="SMART" id="SM00066">
    <property type="entry name" value="GAL4"/>
    <property type="match status" value="1"/>
</dbReference>
<dbReference type="SUPFAM" id="SSF57701">
    <property type="entry name" value="Zn2/Cys6 DNA-binding domain"/>
    <property type="match status" value="1"/>
</dbReference>
<dbReference type="Pfam" id="PF00172">
    <property type="entry name" value="Zn_clus"/>
    <property type="match status" value="1"/>
</dbReference>
<accession>A0A5N5X4J0</accession>
<dbReference type="Proteomes" id="UP000326565">
    <property type="component" value="Unassembled WGS sequence"/>
</dbReference>
<dbReference type="InterPro" id="IPR036864">
    <property type="entry name" value="Zn2-C6_fun-type_DNA-bd_sf"/>
</dbReference>
<dbReference type="GO" id="GO:0003677">
    <property type="term" value="F:DNA binding"/>
    <property type="evidence" value="ECO:0007669"/>
    <property type="project" value="UniProtKB-KW"/>
</dbReference>
<organism evidence="8 9">
    <name type="scientific">Aspergillus leporis</name>
    <dbReference type="NCBI Taxonomy" id="41062"/>
    <lineage>
        <taxon>Eukaryota</taxon>
        <taxon>Fungi</taxon>
        <taxon>Dikarya</taxon>
        <taxon>Ascomycota</taxon>
        <taxon>Pezizomycotina</taxon>
        <taxon>Eurotiomycetes</taxon>
        <taxon>Eurotiomycetidae</taxon>
        <taxon>Eurotiales</taxon>
        <taxon>Aspergillaceae</taxon>
        <taxon>Aspergillus</taxon>
        <taxon>Aspergillus subgen. Circumdati</taxon>
    </lineage>
</organism>
<evidence type="ECO:0000313" key="9">
    <source>
        <dbReference type="Proteomes" id="UP000326565"/>
    </source>
</evidence>